<evidence type="ECO:0000256" key="3">
    <source>
        <dbReference type="ARBA" id="ARBA00023002"/>
    </source>
</evidence>
<evidence type="ECO:0000259" key="5">
    <source>
        <dbReference type="Pfam" id="PF02771"/>
    </source>
</evidence>
<dbReference type="InterPro" id="IPR009100">
    <property type="entry name" value="AcylCoA_DH/oxidase_NM_dom_sf"/>
</dbReference>
<comment type="caution">
    <text evidence="7">The sequence shown here is derived from an EMBL/GenBank/DDBJ whole genome shotgun (WGS) entry which is preliminary data.</text>
</comment>
<feature type="domain" description="Acyl-CoA dehydrogenase/oxidase N-terminal" evidence="5">
    <location>
        <begin position="20"/>
        <end position="94"/>
    </location>
</feature>
<dbReference type="SUPFAM" id="SSF56645">
    <property type="entry name" value="Acyl-CoA dehydrogenase NM domain-like"/>
    <property type="match status" value="1"/>
</dbReference>
<dbReference type="InterPro" id="IPR050741">
    <property type="entry name" value="Acyl-CoA_dehydrogenase"/>
</dbReference>
<evidence type="ECO:0000259" key="6">
    <source>
        <dbReference type="Pfam" id="PF08028"/>
    </source>
</evidence>
<name>A0A1X1ULM6_MYCFL</name>
<accession>A0A1X1ULM6</accession>
<dbReference type="PIRSF" id="PIRSF016578">
    <property type="entry name" value="HsaA"/>
    <property type="match status" value="1"/>
</dbReference>
<evidence type="ECO:0000313" key="8">
    <source>
        <dbReference type="Proteomes" id="UP000193010"/>
    </source>
</evidence>
<protein>
    <recommendedName>
        <fullName evidence="9">Hydroxylase</fullName>
    </recommendedName>
</protein>
<dbReference type="STRING" id="292462.AWC05_08485"/>
<dbReference type="SUPFAM" id="SSF47203">
    <property type="entry name" value="Acyl-CoA dehydrogenase C-terminal domain-like"/>
    <property type="match status" value="1"/>
</dbReference>
<dbReference type="Pfam" id="PF02771">
    <property type="entry name" value="Acyl-CoA_dh_N"/>
    <property type="match status" value="1"/>
</dbReference>
<keyword evidence="8" id="KW-1185">Reference proteome</keyword>
<dbReference type="InterPro" id="IPR013786">
    <property type="entry name" value="AcylCoA_DH/ox_N"/>
</dbReference>
<dbReference type="Gene3D" id="1.10.540.10">
    <property type="entry name" value="Acyl-CoA dehydrogenase/oxidase, N-terminal domain"/>
    <property type="match status" value="1"/>
</dbReference>
<dbReference type="InterPro" id="IPR037069">
    <property type="entry name" value="AcylCoA_DH/ox_N_sf"/>
</dbReference>
<gene>
    <name evidence="7" type="ORF">AWC05_08485</name>
</gene>
<dbReference type="AlphaFoldDB" id="A0A1X1ULM6"/>
<dbReference type="GO" id="GO:0005737">
    <property type="term" value="C:cytoplasm"/>
    <property type="evidence" value="ECO:0007669"/>
    <property type="project" value="TreeGrafter"/>
</dbReference>
<dbReference type="InterPro" id="IPR046373">
    <property type="entry name" value="Acyl-CoA_Oxase/DH_mid-dom_sf"/>
</dbReference>
<comment type="similarity">
    <text evidence="4">Belongs to the HpaH/HsaA monooxygenase family.</text>
</comment>
<evidence type="ECO:0008006" key="9">
    <source>
        <dbReference type="Google" id="ProtNLM"/>
    </source>
</evidence>
<evidence type="ECO:0000256" key="4">
    <source>
        <dbReference type="ARBA" id="ARBA00049661"/>
    </source>
</evidence>
<keyword evidence="3" id="KW-0560">Oxidoreductase</keyword>
<keyword evidence="1" id="KW-0285">Flavoprotein</keyword>
<evidence type="ECO:0000313" key="7">
    <source>
        <dbReference type="EMBL" id="ORV57578.1"/>
    </source>
</evidence>
<dbReference type="EMBL" id="LQOV01000002">
    <property type="protein sequence ID" value="ORV57578.1"/>
    <property type="molecule type" value="Genomic_DNA"/>
</dbReference>
<dbReference type="Gene3D" id="1.20.140.10">
    <property type="entry name" value="Butyryl-CoA Dehydrogenase, subunit A, domain 3"/>
    <property type="match status" value="1"/>
</dbReference>
<dbReference type="InterPro" id="IPR036250">
    <property type="entry name" value="AcylCo_DH-like_C"/>
</dbReference>
<reference evidence="7 8" key="1">
    <citation type="submission" date="2016-01" db="EMBL/GenBank/DDBJ databases">
        <title>The new phylogeny of the genus Mycobacterium.</title>
        <authorList>
            <person name="Tarcisio F."/>
            <person name="Conor M."/>
            <person name="Antonella G."/>
            <person name="Elisabetta G."/>
            <person name="Giulia F.S."/>
            <person name="Sara T."/>
            <person name="Anna F."/>
            <person name="Clotilde B."/>
            <person name="Roberto B."/>
            <person name="Veronica D.S."/>
            <person name="Fabio R."/>
            <person name="Monica P."/>
            <person name="Olivier J."/>
            <person name="Enrico T."/>
            <person name="Nicola S."/>
        </authorList>
    </citation>
    <scope>NUCLEOTIDE SEQUENCE [LARGE SCALE GENOMIC DNA]</scope>
    <source>
        <strain evidence="7 8">DSM 44852</strain>
    </source>
</reference>
<dbReference type="Pfam" id="PF08028">
    <property type="entry name" value="Acyl-CoA_dh_2"/>
    <property type="match status" value="1"/>
</dbReference>
<dbReference type="Gene3D" id="2.40.110.10">
    <property type="entry name" value="Butyryl-CoA Dehydrogenase, subunit A, domain 2"/>
    <property type="match status" value="1"/>
</dbReference>
<dbReference type="PANTHER" id="PTHR48083">
    <property type="entry name" value="MEDIUM-CHAIN SPECIFIC ACYL-COA DEHYDROGENASE, MITOCHONDRIAL-RELATED"/>
    <property type="match status" value="1"/>
</dbReference>
<dbReference type="GO" id="GO:0033539">
    <property type="term" value="P:fatty acid beta-oxidation using acyl-CoA dehydrogenase"/>
    <property type="evidence" value="ECO:0007669"/>
    <property type="project" value="TreeGrafter"/>
</dbReference>
<sequence length="398" mass="41990">MTSATCPAVSLSNGDNSIAVARALAPEITRRADAAEALGTLPLGLVERLRAAGIFRASQPRSLGGFEMAPAENIQMIEELARADGSTGWVAAIGGGAPAFTAWLEPSVATALFGSDADFLSATIFAPTGRAVPDGGGRFDVDGRWPFASGCRHAEWILGGIFVFDGDAPRTIPDQGPDQRLAFFPRADTEIVDNWDVLGLRATGSNEVAARGVKVAEEHTISPFFQAARHDGPLWRIPFFTLAGIGMVGVPLGIARRALDEFADFATTKLRVMASEPLAKDPAAQVEFAGAEAGLRSARAFVLDEANALWETACAGDPPSLQQRAGFRLAAQQAMRASRHAVDTAFGLTGAGAVHASHPLQRCFRDLHTLGQHAYFSPAALKGYANSRFGIAQPTNLL</sequence>
<evidence type="ECO:0000256" key="2">
    <source>
        <dbReference type="ARBA" id="ARBA00022827"/>
    </source>
</evidence>
<dbReference type="GO" id="GO:0003995">
    <property type="term" value="F:acyl-CoA dehydrogenase activity"/>
    <property type="evidence" value="ECO:0007669"/>
    <property type="project" value="TreeGrafter"/>
</dbReference>
<organism evidence="7 8">
    <name type="scientific">Mycobacterium florentinum</name>
    <dbReference type="NCBI Taxonomy" id="292462"/>
    <lineage>
        <taxon>Bacteria</taxon>
        <taxon>Bacillati</taxon>
        <taxon>Actinomycetota</taxon>
        <taxon>Actinomycetes</taxon>
        <taxon>Mycobacteriales</taxon>
        <taxon>Mycobacteriaceae</taxon>
        <taxon>Mycobacterium</taxon>
        <taxon>Mycobacterium simiae complex</taxon>
    </lineage>
</organism>
<proteinExistence type="inferred from homology"/>
<feature type="domain" description="Acyl-CoA dehydrogenase C-terminal" evidence="6">
    <location>
        <begin position="247"/>
        <end position="377"/>
    </location>
</feature>
<dbReference type="Proteomes" id="UP000193010">
    <property type="component" value="Unassembled WGS sequence"/>
</dbReference>
<dbReference type="GO" id="GO:0050660">
    <property type="term" value="F:flavin adenine dinucleotide binding"/>
    <property type="evidence" value="ECO:0007669"/>
    <property type="project" value="InterPro"/>
</dbReference>
<keyword evidence="2" id="KW-0274">FAD</keyword>
<dbReference type="PANTHER" id="PTHR48083:SF5">
    <property type="entry name" value="NRGC PROTEIN"/>
    <property type="match status" value="1"/>
</dbReference>
<dbReference type="RefSeq" id="WP_085219668.1">
    <property type="nucleotide sequence ID" value="NZ_AP022576.1"/>
</dbReference>
<dbReference type="OrthoDB" id="3404950at2"/>
<evidence type="ECO:0000256" key="1">
    <source>
        <dbReference type="ARBA" id="ARBA00022630"/>
    </source>
</evidence>
<dbReference type="InterPro" id="IPR013107">
    <property type="entry name" value="Acyl-CoA_DH_C"/>
</dbReference>